<evidence type="ECO:0000256" key="1">
    <source>
        <dbReference type="ARBA" id="ARBA00022490"/>
    </source>
</evidence>
<proteinExistence type="inferred from homology"/>
<accession>A0A099CU06</accession>
<dbReference type="GO" id="GO:0008855">
    <property type="term" value="F:exodeoxyribonuclease VII activity"/>
    <property type="evidence" value="ECO:0007669"/>
    <property type="project" value="UniProtKB-UniRule"/>
</dbReference>
<keyword evidence="1 5" id="KW-0963">Cytoplasm</keyword>
<keyword evidence="2 5" id="KW-0540">Nuclease</keyword>
<dbReference type="OrthoDB" id="9802795at2"/>
<dbReference type="GO" id="GO:0009318">
    <property type="term" value="C:exodeoxyribonuclease VII complex"/>
    <property type="evidence" value="ECO:0007669"/>
    <property type="project" value="UniProtKB-UniRule"/>
</dbReference>
<feature type="domain" description="Exonuclease VII large subunit C-terminal" evidence="7">
    <location>
        <begin position="130"/>
        <end position="443"/>
    </location>
</feature>
<name>A0A099CU06_9GAMM</name>
<evidence type="ECO:0000256" key="4">
    <source>
        <dbReference type="ARBA" id="ARBA00022839"/>
    </source>
</evidence>
<evidence type="ECO:0000313" key="9">
    <source>
        <dbReference type="EMBL" id="KGI77443.1"/>
    </source>
</evidence>
<dbReference type="AlphaFoldDB" id="A0A099CU06"/>
<reference evidence="9 11" key="1">
    <citation type="submission" date="2014-09" db="EMBL/GenBank/DDBJ databases">
        <title>Xanthomonadaceae 3.5X direct submission.</title>
        <authorList>
            <person name="Fang T."/>
            <person name="Wang H."/>
        </authorList>
    </citation>
    <scope>NUCLEOTIDE SEQUENCE [LARGE SCALE GENOMIC DNA]</scope>
    <source>
        <strain evidence="9 11">3.5X</strain>
    </source>
</reference>
<evidence type="ECO:0000313" key="11">
    <source>
        <dbReference type="Proteomes" id="UP000029708"/>
    </source>
</evidence>
<evidence type="ECO:0000256" key="2">
    <source>
        <dbReference type="ARBA" id="ARBA00022722"/>
    </source>
</evidence>
<dbReference type="InterPro" id="IPR025824">
    <property type="entry name" value="OB-fold_nuc-bd_dom"/>
</dbReference>
<comment type="catalytic activity">
    <reaction evidence="5 6">
        <text>Exonucleolytic cleavage in either 5'- to 3'- or 3'- to 5'-direction to yield nucleoside 5'-phosphates.</text>
        <dbReference type="EC" id="3.1.11.6"/>
    </reaction>
</comment>
<reference evidence="10 12" key="2">
    <citation type="submission" date="2020-08" db="EMBL/GenBank/DDBJ databases">
        <title>Genomic Encyclopedia of Type Strains, Phase IV (KMG-IV): sequencing the most valuable type-strain genomes for metagenomic binning, comparative biology and taxonomic classification.</title>
        <authorList>
            <person name="Goeker M."/>
        </authorList>
    </citation>
    <scope>NUCLEOTIDE SEQUENCE [LARGE SCALE GENOMIC DNA]</scope>
    <source>
        <strain evidence="10 12">DSM 107085</strain>
    </source>
</reference>
<keyword evidence="3 5" id="KW-0378">Hydrolase</keyword>
<dbReference type="CDD" id="cd04489">
    <property type="entry name" value="ExoVII_LU_OBF"/>
    <property type="match status" value="1"/>
</dbReference>
<evidence type="ECO:0000259" key="7">
    <source>
        <dbReference type="Pfam" id="PF02601"/>
    </source>
</evidence>
<comment type="subunit">
    <text evidence="5">Heterooligomer composed of large and small subunits.</text>
</comment>
<comment type="subcellular location">
    <subcellularLocation>
        <location evidence="5 6">Cytoplasm</location>
    </subcellularLocation>
</comment>
<protein>
    <recommendedName>
        <fullName evidence="5">Exodeoxyribonuclease 7 large subunit</fullName>
        <ecNumber evidence="5">3.1.11.6</ecNumber>
    </recommendedName>
    <alternativeName>
        <fullName evidence="5">Exodeoxyribonuclease VII large subunit</fullName>
        <shortName evidence="5">Exonuclease VII large subunit</shortName>
    </alternativeName>
</protein>
<dbReference type="GO" id="GO:0005737">
    <property type="term" value="C:cytoplasm"/>
    <property type="evidence" value="ECO:0007669"/>
    <property type="project" value="UniProtKB-SubCell"/>
</dbReference>
<dbReference type="Proteomes" id="UP000029708">
    <property type="component" value="Unassembled WGS sequence"/>
</dbReference>
<comment type="similarity">
    <text evidence="5 6">Belongs to the XseA family.</text>
</comment>
<dbReference type="GO" id="GO:0006308">
    <property type="term" value="P:DNA catabolic process"/>
    <property type="evidence" value="ECO:0007669"/>
    <property type="project" value="UniProtKB-UniRule"/>
</dbReference>
<evidence type="ECO:0000256" key="6">
    <source>
        <dbReference type="RuleBase" id="RU004355"/>
    </source>
</evidence>
<dbReference type="PANTHER" id="PTHR30008:SF0">
    <property type="entry name" value="EXODEOXYRIBONUCLEASE 7 LARGE SUBUNIT"/>
    <property type="match status" value="1"/>
</dbReference>
<dbReference type="HAMAP" id="MF_00378">
    <property type="entry name" value="Exonuc_7_L"/>
    <property type="match status" value="1"/>
</dbReference>
<dbReference type="InterPro" id="IPR003753">
    <property type="entry name" value="Exonuc_VII_L"/>
</dbReference>
<evidence type="ECO:0000256" key="3">
    <source>
        <dbReference type="ARBA" id="ARBA00022801"/>
    </source>
</evidence>
<feature type="domain" description="OB-fold nucleic acid binding" evidence="8">
    <location>
        <begin position="17"/>
        <end position="107"/>
    </location>
</feature>
<dbReference type="EMBL" id="JROI01000011">
    <property type="protein sequence ID" value="KGI77443.1"/>
    <property type="molecule type" value="Genomic_DNA"/>
</dbReference>
<dbReference type="HOGENOM" id="CLU_023625_3_1_6"/>
<dbReference type="NCBIfam" id="TIGR00237">
    <property type="entry name" value="xseA"/>
    <property type="match status" value="1"/>
</dbReference>
<dbReference type="PANTHER" id="PTHR30008">
    <property type="entry name" value="EXODEOXYRIBONUCLEASE 7 LARGE SUBUNIT"/>
    <property type="match status" value="1"/>
</dbReference>
<dbReference type="InterPro" id="IPR020579">
    <property type="entry name" value="Exonuc_VII_lsu_C"/>
</dbReference>
<dbReference type="Pfam" id="PF13742">
    <property type="entry name" value="tRNA_anti_2"/>
    <property type="match status" value="1"/>
</dbReference>
<organism evidence="9 11">
    <name type="scientific">Oleiagrimonas soli</name>
    <dbReference type="NCBI Taxonomy" id="1543381"/>
    <lineage>
        <taxon>Bacteria</taxon>
        <taxon>Pseudomonadati</taxon>
        <taxon>Pseudomonadota</taxon>
        <taxon>Gammaproteobacteria</taxon>
        <taxon>Lysobacterales</taxon>
        <taxon>Rhodanobacteraceae</taxon>
        <taxon>Oleiagrimonas</taxon>
    </lineage>
</organism>
<evidence type="ECO:0000313" key="12">
    <source>
        <dbReference type="Proteomes" id="UP000560000"/>
    </source>
</evidence>
<dbReference type="EMBL" id="JACHET010000001">
    <property type="protein sequence ID" value="MBB6183112.1"/>
    <property type="molecule type" value="Genomic_DNA"/>
</dbReference>
<sequence>MPAVDRPGSATEILTPTALNQLVRDLLEDALPRIWIEGELSNVARPASGHLYFTLKDAGAQIRGAMFKPKSTWLKFRPEAGMHVLMRARVSLYAPRGDYQLIVDHMEEAGEGALRRAFEELKAKLQAEGLFAEERKRPLPRFARRIGVITSASGAAIHDVLSVLERRFPLASVDVLPVPVQGREAPPAIEAMLRKASASARYDVLLLTRGGGSLEDLMAFNDEAVARAIHASAVPVVSAVGHEVDFSIADFVADLRAPTPSAAAELLVPDRTELLQDLRRQRERLHSLLERRLQTATQRLDHAMTRLQTQRPQARLAQGQERLHAARTRMTQCMQRMLRASEQRLEHDTLRLRNQHPRHRVALLEQHLREQHRRLRAGIAHRLDNVQRECASMRRALHAVSPLATLDRGYAIVFDEHGKTVRSVQSVGPDATLEVRLRDGILPVKHIPK</sequence>
<keyword evidence="4 5" id="KW-0269">Exonuclease</keyword>
<dbReference type="RefSeq" id="WP_043101087.1">
    <property type="nucleotide sequence ID" value="NZ_JACHET010000001.1"/>
</dbReference>
<dbReference type="STRING" id="1543381.LF63_0108785"/>
<dbReference type="EC" id="3.1.11.6" evidence="5"/>
<dbReference type="Pfam" id="PF02601">
    <property type="entry name" value="Exonuc_VII_L"/>
    <property type="match status" value="1"/>
</dbReference>
<dbReference type="Proteomes" id="UP000560000">
    <property type="component" value="Unassembled WGS sequence"/>
</dbReference>
<evidence type="ECO:0000313" key="10">
    <source>
        <dbReference type="EMBL" id="MBB6183112.1"/>
    </source>
</evidence>
<comment type="caution">
    <text evidence="9">The sequence shown here is derived from an EMBL/GenBank/DDBJ whole genome shotgun (WGS) entry which is preliminary data.</text>
</comment>
<dbReference type="GO" id="GO:0003676">
    <property type="term" value="F:nucleic acid binding"/>
    <property type="evidence" value="ECO:0007669"/>
    <property type="project" value="InterPro"/>
</dbReference>
<gene>
    <name evidence="5" type="primary">xseA</name>
    <name evidence="10" type="ORF">HNQ86_000457</name>
    <name evidence="9" type="ORF">LF63_0108785</name>
</gene>
<keyword evidence="11" id="KW-1185">Reference proteome</keyword>
<evidence type="ECO:0000259" key="8">
    <source>
        <dbReference type="Pfam" id="PF13742"/>
    </source>
</evidence>
<evidence type="ECO:0000256" key="5">
    <source>
        <dbReference type="HAMAP-Rule" id="MF_00378"/>
    </source>
</evidence>
<comment type="function">
    <text evidence="5">Bidirectionally degrades single-stranded DNA into large acid-insoluble oligonucleotides, which are then degraded further into small acid-soluble oligonucleotides.</text>
</comment>